<evidence type="ECO:0008006" key="3">
    <source>
        <dbReference type="Google" id="ProtNLM"/>
    </source>
</evidence>
<accession>A0A6C0GQ84</accession>
<gene>
    <name evidence="1" type="ORF">GXP67_28095</name>
</gene>
<dbReference type="InterPro" id="IPR011990">
    <property type="entry name" value="TPR-like_helical_dom_sf"/>
</dbReference>
<dbReference type="RefSeq" id="WP_162446216.1">
    <property type="nucleotide sequence ID" value="NZ_CP048222.1"/>
</dbReference>
<evidence type="ECO:0000313" key="2">
    <source>
        <dbReference type="Proteomes" id="UP000480178"/>
    </source>
</evidence>
<organism evidence="1 2">
    <name type="scientific">Rhodocytophaga rosea</name>
    <dbReference type="NCBI Taxonomy" id="2704465"/>
    <lineage>
        <taxon>Bacteria</taxon>
        <taxon>Pseudomonadati</taxon>
        <taxon>Bacteroidota</taxon>
        <taxon>Cytophagia</taxon>
        <taxon>Cytophagales</taxon>
        <taxon>Rhodocytophagaceae</taxon>
        <taxon>Rhodocytophaga</taxon>
    </lineage>
</organism>
<protein>
    <recommendedName>
        <fullName evidence="3">Tetratricopeptide repeat protein</fullName>
    </recommendedName>
</protein>
<dbReference type="EMBL" id="CP048222">
    <property type="protein sequence ID" value="QHT70235.1"/>
    <property type="molecule type" value="Genomic_DNA"/>
</dbReference>
<name>A0A6C0GQ84_9BACT</name>
<evidence type="ECO:0000313" key="1">
    <source>
        <dbReference type="EMBL" id="QHT70235.1"/>
    </source>
</evidence>
<dbReference type="AlphaFoldDB" id="A0A6C0GQ84"/>
<proteinExistence type="predicted"/>
<keyword evidence="2" id="KW-1185">Reference proteome</keyword>
<dbReference type="KEGG" id="rhoz:GXP67_28095"/>
<reference evidence="1 2" key="1">
    <citation type="submission" date="2020-01" db="EMBL/GenBank/DDBJ databases">
        <authorList>
            <person name="Kim M.K."/>
        </authorList>
    </citation>
    <scope>NUCLEOTIDE SEQUENCE [LARGE SCALE GENOMIC DNA]</scope>
    <source>
        <strain evidence="1 2">172606-1</strain>
    </source>
</reference>
<dbReference type="SUPFAM" id="SSF48452">
    <property type="entry name" value="TPR-like"/>
    <property type="match status" value="1"/>
</dbReference>
<sequence>MYSLQNRPILFALKLMLIRAGVFITGLLVLLGLQTGAQAQALLSESSPKYKVTRQVFNRLTYVFANSRPEPQLQIIARKAGKPKTIAQYQPGNKPLISLDEEVYDLCARLGKDSLNALAVLLSHELAHHYEKHDWYYTFGIGKTENQTSGDEIERFESEADFYGCFYGELAGFATGQVFPQILDLVYENFQLANQLKGYPSKEERKLTYQKKQTDAARMIAVFKAGQFLYLMQDYQSATLCFDYLVNRFPSREIFNNLSASILQQALAIYNSQQQPGFVYPVEMDARSRLSSTHRSFSDVNSAKPLSQLLLDARKYAQKAKEIDPDYVPAYINLACVYSLQGNQAAAIGVINELDISQLTGNAHTIRAIAYFKDQQTGKAQQDFESAQEKKAYMASYNMALFEKINESLVENLTGWIRNWFSQETSTTTALTKPATSREKIAGEEASSPLPGQVQQVKVNEKPYLLLQWSPSSDLIKLGIQASSNRYLVRFAQENYAGKTARSLQAGSSAASLVQQYGEPAYTFPGTSGEYWVYPQHKIAFEINPDRRISSWLIYARAL</sequence>
<dbReference type="Proteomes" id="UP000480178">
    <property type="component" value="Chromosome"/>
</dbReference>
<dbReference type="Gene3D" id="1.25.40.10">
    <property type="entry name" value="Tetratricopeptide repeat domain"/>
    <property type="match status" value="1"/>
</dbReference>